<evidence type="ECO:0000256" key="1">
    <source>
        <dbReference type="ARBA" id="ARBA00022448"/>
    </source>
</evidence>
<sequence length="248" mass="26687">MDEGLYCRFRDAGPVPLRVELAVRRGETLAVVGASGSGKTTLLRAIAGLVRPKFGEVRCGGALWMDSGSGTFVPPSRRRIGLVSQHYALFPHRSARGNVMEAMLHLPRAARHAAAGEMLDRVGLAALAERLPGALSGGQRQRVAIARALARNPALLLLDEPFSAVDYPTRRVLRALVEEIRESFALPIILVSHDVEDALRLADTVCFLDDGACAELGTPQALLASGGRLARWIEGPDDYFAAARRCAE</sequence>
<protein>
    <recommendedName>
        <fullName evidence="4">ABC transporter domain-containing protein</fullName>
    </recommendedName>
</protein>
<dbReference type="Gene3D" id="3.40.50.300">
    <property type="entry name" value="P-loop containing nucleotide triphosphate hydrolases"/>
    <property type="match status" value="1"/>
</dbReference>
<dbReference type="KEGG" id="sphi:TS85_14220"/>
<dbReference type="GO" id="GO:0005524">
    <property type="term" value="F:ATP binding"/>
    <property type="evidence" value="ECO:0007669"/>
    <property type="project" value="UniProtKB-KW"/>
</dbReference>
<keyword evidence="6" id="KW-1185">Reference proteome</keyword>
<dbReference type="PANTHER" id="PTHR42781">
    <property type="entry name" value="SPERMIDINE/PUTRESCINE IMPORT ATP-BINDING PROTEIN POTA"/>
    <property type="match status" value="1"/>
</dbReference>
<dbReference type="OrthoDB" id="9802264at2"/>
<dbReference type="InterPro" id="IPR003439">
    <property type="entry name" value="ABC_transporter-like_ATP-bd"/>
</dbReference>
<dbReference type="PROSITE" id="PS50893">
    <property type="entry name" value="ABC_TRANSPORTER_2"/>
    <property type="match status" value="1"/>
</dbReference>
<dbReference type="PANTHER" id="PTHR42781:SF4">
    <property type="entry name" value="SPERMIDINE_PUTRESCINE IMPORT ATP-BINDING PROTEIN POTA"/>
    <property type="match status" value="1"/>
</dbReference>
<dbReference type="InterPro" id="IPR017871">
    <property type="entry name" value="ABC_transporter-like_CS"/>
</dbReference>
<evidence type="ECO:0000259" key="4">
    <source>
        <dbReference type="PROSITE" id="PS50893"/>
    </source>
</evidence>
<evidence type="ECO:0000313" key="6">
    <source>
        <dbReference type="Proteomes" id="UP000032300"/>
    </source>
</evidence>
<keyword evidence="3" id="KW-0067">ATP-binding</keyword>
<dbReference type="InterPro" id="IPR003593">
    <property type="entry name" value="AAA+_ATPase"/>
</dbReference>
<evidence type="ECO:0000256" key="2">
    <source>
        <dbReference type="ARBA" id="ARBA00022741"/>
    </source>
</evidence>
<feature type="domain" description="ABC transporter" evidence="4">
    <location>
        <begin position="1"/>
        <end position="235"/>
    </location>
</feature>
<gene>
    <name evidence="5" type="ORF">TS85_14220</name>
</gene>
<name>A0A7U4J9G6_9SPHN</name>
<proteinExistence type="predicted"/>
<evidence type="ECO:0000313" key="5">
    <source>
        <dbReference type="EMBL" id="AJP72683.1"/>
    </source>
</evidence>
<dbReference type="Proteomes" id="UP000032300">
    <property type="component" value="Chromosome"/>
</dbReference>
<dbReference type="AlphaFoldDB" id="A0A7U4J9G6"/>
<organism evidence="5 6">
    <name type="scientific">Sphingomonas hengshuiensis</name>
    <dbReference type="NCBI Taxonomy" id="1609977"/>
    <lineage>
        <taxon>Bacteria</taxon>
        <taxon>Pseudomonadati</taxon>
        <taxon>Pseudomonadota</taxon>
        <taxon>Alphaproteobacteria</taxon>
        <taxon>Sphingomonadales</taxon>
        <taxon>Sphingomonadaceae</taxon>
        <taxon>Sphingomonas</taxon>
    </lineage>
</organism>
<reference evidence="5 6" key="1">
    <citation type="journal article" date="2015" name="Int. J. Syst. Evol. Microbiol.">
        <title>Sphingomonas hengshuiensis sp. nov., isolated from lake wetland.</title>
        <authorList>
            <person name="Wei S."/>
            <person name="Wang T."/>
            <person name="Liu H."/>
            <person name="Zhang C."/>
            <person name="Guo J."/>
            <person name="Wang Q."/>
            <person name="Liang K."/>
            <person name="Zhang Z."/>
        </authorList>
    </citation>
    <scope>NUCLEOTIDE SEQUENCE [LARGE SCALE GENOMIC DNA]</scope>
    <source>
        <strain evidence="5 6">WHSC-8</strain>
    </source>
</reference>
<keyword evidence="2" id="KW-0547">Nucleotide-binding</keyword>
<accession>A0A7U4J9G6</accession>
<dbReference type="Pfam" id="PF00005">
    <property type="entry name" value="ABC_tran"/>
    <property type="match status" value="1"/>
</dbReference>
<dbReference type="EMBL" id="CP010836">
    <property type="protein sequence ID" value="AJP72683.1"/>
    <property type="molecule type" value="Genomic_DNA"/>
</dbReference>
<dbReference type="RefSeq" id="WP_044333028.1">
    <property type="nucleotide sequence ID" value="NZ_CP010836.1"/>
</dbReference>
<dbReference type="SMART" id="SM00382">
    <property type="entry name" value="AAA"/>
    <property type="match status" value="1"/>
</dbReference>
<dbReference type="InterPro" id="IPR050093">
    <property type="entry name" value="ABC_SmlMolc_Importer"/>
</dbReference>
<dbReference type="GO" id="GO:0016887">
    <property type="term" value="F:ATP hydrolysis activity"/>
    <property type="evidence" value="ECO:0007669"/>
    <property type="project" value="InterPro"/>
</dbReference>
<dbReference type="PROSITE" id="PS00211">
    <property type="entry name" value="ABC_TRANSPORTER_1"/>
    <property type="match status" value="1"/>
</dbReference>
<keyword evidence="1" id="KW-0813">Transport</keyword>
<reference evidence="5 6" key="2">
    <citation type="submission" date="2015-02" db="EMBL/GenBank/DDBJ databases">
        <title>The complete genome of Sphingomonas hengshuiensis sp. WHSC-8 isolated from soil of Hengshui Lake.</title>
        <authorList>
            <person name="Wei S."/>
            <person name="Guo J."/>
            <person name="Su C."/>
            <person name="Wu R."/>
            <person name="Zhang Z."/>
            <person name="Liang K."/>
            <person name="Li H."/>
            <person name="Wang T."/>
            <person name="Liu H."/>
            <person name="Zhang C."/>
            <person name="Li Z."/>
            <person name="Wang Q."/>
            <person name="Meng J."/>
        </authorList>
    </citation>
    <scope>NUCLEOTIDE SEQUENCE [LARGE SCALE GENOMIC DNA]</scope>
    <source>
        <strain evidence="5 6">WHSC-8</strain>
    </source>
</reference>
<dbReference type="SUPFAM" id="SSF52540">
    <property type="entry name" value="P-loop containing nucleoside triphosphate hydrolases"/>
    <property type="match status" value="1"/>
</dbReference>
<evidence type="ECO:0000256" key="3">
    <source>
        <dbReference type="ARBA" id="ARBA00022840"/>
    </source>
</evidence>
<dbReference type="InterPro" id="IPR027417">
    <property type="entry name" value="P-loop_NTPase"/>
</dbReference>